<reference evidence="1 2" key="1">
    <citation type="submission" date="2021-01" db="EMBL/GenBank/DDBJ databases">
        <title>Whole genome shotgun sequence of Catellatospora bangladeshensis NBRC 107357.</title>
        <authorList>
            <person name="Komaki H."/>
            <person name="Tamura T."/>
        </authorList>
    </citation>
    <scope>NUCLEOTIDE SEQUENCE [LARGE SCALE GENOMIC DNA]</scope>
    <source>
        <strain evidence="1 2">NBRC 107357</strain>
    </source>
</reference>
<keyword evidence="2" id="KW-1185">Reference proteome</keyword>
<gene>
    <name evidence="1" type="ORF">Cba03nite_23430</name>
</gene>
<name>A0A8J3JPL2_9ACTN</name>
<proteinExistence type="predicted"/>
<evidence type="ECO:0000313" key="1">
    <source>
        <dbReference type="EMBL" id="GIF80994.1"/>
    </source>
</evidence>
<dbReference type="AlphaFoldDB" id="A0A8J3JPL2"/>
<evidence type="ECO:0000313" key="2">
    <source>
        <dbReference type="Proteomes" id="UP000601223"/>
    </source>
</evidence>
<dbReference type="Proteomes" id="UP000601223">
    <property type="component" value="Unassembled WGS sequence"/>
</dbReference>
<accession>A0A8J3JPL2</accession>
<comment type="caution">
    <text evidence="1">The sequence shown here is derived from an EMBL/GenBank/DDBJ whole genome shotgun (WGS) entry which is preliminary data.</text>
</comment>
<dbReference type="EMBL" id="BONF01000011">
    <property type="protein sequence ID" value="GIF80994.1"/>
    <property type="molecule type" value="Genomic_DNA"/>
</dbReference>
<organism evidence="1 2">
    <name type="scientific">Catellatospora bangladeshensis</name>
    <dbReference type="NCBI Taxonomy" id="310355"/>
    <lineage>
        <taxon>Bacteria</taxon>
        <taxon>Bacillati</taxon>
        <taxon>Actinomycetota</taxon>
        <taxon>Actinomycetes</taxon>
        <taxon>Micromonosporales</taxon>
        <taxon>Micromonosporaceae</taxon>
        <taxon>Catellatospora</taxon>
    </lineage>
</organism>
<sequence>MTHSFTLPLPDTVAVMFTMYLLPSMVDCTLSARSFSFAAGDGLGLRVGAFVGDGFGAAAGLALGDGAALSDGAGLGDALAVADGELTSTAAGAVSGPLRRERAYAPAAPTTASATSPINVLRSAGAIGCRGWSSIAVPVP</sequence>
<protein>
    <submittedName>
        <fullName evidence="1">Uncharacterized protein</fullName>
    </submittedName>
</protein>